<proteinExistence type="predicted"/>
<dbReference type="PANTHER" id="PTHR33171:SF17">
    <property type="entry name" value="LARA-LIKE N-TERMINAL DOMAIN-CONTAINING PROTEIN"/>
    <property type="match status" value="1"/>
</dbReference>
<organism evidence="2 3">
    <name type="scientific">Actinopolymorpha singaporensis</name>
    <dbReference type="NCBI Taxonomy" id="117157"/>
    <lineage>
        <taxon>Bacteria</taxon>
        <taxon>Bacillati</taxon>
        <taxon>Actinomycetota</taxon>
        <taxon>Actinomycetes</taxon>
        <taxon>Propionibacteriales</taxon>
        <taxon>Actinopolymorphaceae</taxon>
        <taxon>Actinopolymorpha</taxon>
    </lineage>
</organism>
<dbReference type="PANTHER" id="PTHR33171">
    <property type="entry name" value="LAR_N DOMAIN-CONTAINING PROTEIN"/>
    <property type="match status" value="1"/>
</dbReference>
<gene>
    <name evidence="2" type="ORF">SAMN04489717_2507</name>
</gene>
<dbReference type="InterPro" id="IPR043166">
    <property type="entry name" value="LarA-like_C"/>
</dbReference>
<accession>A0A1H1RQD0</accession>
<protein>
    <recommendedName>
        <fullName evidence="1">LarA-like N-terminal domain-containing protein</fullName>
    </recommendedName>
</protein>
<feature type="domain" description="LarA-like N-terminal" evidence="1">
    <location>
        <begin position="8"/>
        <end position="211"/>
    </location>
</feature>
<dbReference type="Pfam" id="PF09861">
    <property type="entry name" value="Lar_N"/>
    <property type="match status" value="1"/>
</dbReference>
<evidence type="ECO:0000313" key="3">
    <source>
        <dbReference type="Proteomes" id="UP000198983"/>
    </source>
</evidence>
<dbReference type="Gene3D" id="3.40.50.11440">
    <property type="match status" value="1"/>
</dbReference>
<dbReference type="AlphaFoldDB" id="A0A1H1RQD0"/>
<name>A0A1H1RQD0_9ACTN</name>
<sequence length="475" mass="51195">MQRVRLEYGDSHLDVELPDHATVVRSGGAAHEPAGLADPVAATREAVRNPLGTEPLTALVGPGSRVTIAFPDRVKGGAHATAHRRVAIPVVVEELERAGVRRQDITLVCATGLHRKNTREEFAAYLGQDVLDLFEPGQIVNHDAEDPDGIVALEASALGDVVEVNRRVVDSDLTVLISHAAGNPYGGFSGGYKMPATGLTTWRSIRCHHTPASLHRDDFVPISPHSHFRHQLAAIGARIEEAMPRPFFTVDAVLNARSEQVAVLAGSIPAVEEASWPPATRRTELTLPGGPADVLVLGMPRSFHYGNGMGSNPVLMMQATGASIARAKAALTPHPVVIAASVCDGWFNDAEFPSYERTYELLQTVHRPADLAKYEDELCTDEGYLDRYRNAYGYHPFHAFSMAYMGGLAREYARAVYVAGAVSPGHARGMGAIPVPTVEEALAEARRHVGADPRVLVVPSLSKPAYHLRSERPTG</sequence>
<reference evidence="2 3" key="1">
    <citation type="submission" date="2016-10" db="EMBL/GenBank/DDBJ databases">
        <authorList>
            <person name="de Groot N.N."/>
        </authorList>
    </citation>
    <scope>NUCLEOTIDE SEQUENCE [LARGE SCALE GENOMIC DNA]</scope>
    <source>
        <strain evidence="2 3">DSM 22024</strain>
    </source>
</reference>
<dbReference type="RefSeq" id="WP_092653430.1">
    <property type="nucleotide sequence ID" value="NZ_LT629732.1"/>
</dbReference>
<dbReference type="Gene3D" id="3.90.226.30">
    <property type="match status" value="1"/>
</dbReference>
<dbReference type="Proteomes" id="UP000198983">
    <property type="component" value="Chromosome I"/>
</dbReference>
<dbReference type="STRING" id="117157.SAMN04489717_2507"/>
<keyword evidence="3" id="KW-1185">Reference proteome</keyword>
<dbReference type="GO" id="GO:0050043">
    <property type="term" value="F:lactate racemase activity"/>
    <property type="evidence" value="ECO:0007669"/>
    <property type="project" value="InterPro"/>
</dbReference>
<dbReference type="InterPro" id="IPR048068">
    <property type="entry name" value="LarA-like"/>
</dbReference>
<evidence type="ECO:0000259" key="1">
    <source>
        <dbReference type="Pfam" id="PF09861"/>
    </source>
</evidence>
<dbReference type="EMBL" id="LT629732">
    <property type="protein sequence ID" value="SDS37977.1"/>
    <property type="molecule type" value="Genomic_DNA"/>
</dbReference>
<evidence type="ECO:0000313" key="2">
    <source>
        <dbReference type="EMBL" id="SDS37977.1"/>
    </source>
</evidence>
<dbReference type="InterPro" id="IPR018657">
    <property type="entry name" value="LarA-like_N"/>
</dbReference>
<dbReference type="OrthoDB" id="9770545at2"/>